<feature type="signal peptide" evidence="1">
    <location>
        <begin position="1"/>
        <end position="26"/>
    </location>
</feature>
<evidence type="ECO:0000313" key="3">
    <source>
        <dbReference type="Proteomes" id="UP000004949"/>
    </source>
</evidence>
<keyword evidence="3" id="KW-1185">Reference proteome</keyword>
<evidence type="ECO:0000313" key="2">
    <source>
        <dbReference type="EMBL" id="EHH69269.1"/>
    </source>
</evidence>
<protein>
    <submittedName>
        <fullName evidence="2">Uncharacterized protein</fullName>
    </submittedName>
</protein>
<dbReference type="Gene3D" id="2.120.10.30">
    <property type="entry name" value="TolB, C-terminal domain"/>
    <property type="match status" value="1"/>
</dbReference>
<sequence length="325" mass="34717">MKSRFLSSIAVTTALAVCALSSPARADHPWQDVSSPAHVVQDSPVASVGSTVLLAMGDGRFLALDPQGHPVQIDSENVAHPFGSDAPGKLVALTRDDADIWGLTDSDQLSLVHFSAQGNVVGTVPLKDATIAGSHLVALQVSRGHAYLVDEAKPALVVANLSDGKSKRFLGYDASLTGRRPLLRDGKISYGPDGRPQAGGNVRFLALDNKGQWLFYQPACGPLYRIDTALLTDPNFTPVEQLDGIVEWRDTPGLGGLTLSPDNVFYMSDITEGALLKFGADRIPQRLMRDRRMIDAGALAVAPNRQIAVLTDENGTTHILRIALP</sequence>
<proteinExistence type="predicted"/>
<dbReference type="eggNOG" id="COG3386">
    <property type="taxonomic scope" value="Bacteria"/>
</dbReference>
<evidence type="ECO:0000256" key="1">
    <source>
        <dbReference type="SAM" id="SignalP"/>
    </source>
</evidence>
<dbReference type="RefSeq" id="WP_008850726.1">
    <property type="nucleotide sequence ID" value="NZ_AGQV01000001.1"/>
</dbReference>
<name>G6XGG1_9PROT</name>
<feature type="chain" id="PRO_5003489708" evidence="1">
    <location>
        <begin position="27"/>
        <end position="325"/>
    </location>
</feature>
<dbReference type="STRING" id="1088869.GMO_05760"/>
<accession>G6XGG1</accession>
<dbReference type="Proteomes" id="UP000004949">
    <property type="component" value="Unassembled WGS sequence"/>
</dbReference>
<gene>
    <name evidence="2" type="ORF">GMO_05760</name>
</gene>
<dbReference type="SUPFAM" id="SSF63829">
    <property type="entry name" value="Calcium-dependent phosphotriesterase"/>
    <property type="match status" value="1"/>
</dbReference>
<organism evidence="2 3">
    <name type="scientific">Gluconobacter morbifer G707</name>
    <dbReference type="NCBI Taxonomy" id="1088869"/>
    <lineage>
        <taxon>Bacteria</taxon>
        <taxon>Pseudomonadati</taxon>
        <taxon>Pseudomonadota</taxon>
        <taxon>Alphaproteobacteria</taxon>
        <taxon>Acetobacterales</taxon>
        <taxon>Acetobacteraceae</taxon>
        <taxon>Gluconobacter</taxon>
    </lineage>
</organism>
<dbReference type="InterPro" id="IPR011042">
    <property type="entry name" value="6-blade_b-propeller_TolB-like"/>
</dbReference>
<dbReference type="OrthoDB" id="9797664at2"/>
<dbReference type="AlphaFoldDB" id="G6XGG1"/>
<keyword evidence="1" id="KW-0732">Signal</keyword>
<reference evidence="2 3" key="1">
    <citation type="submission" date="2011-10" db="EMBL/GenBank/DDBJ databases">
        <title>Genome sequence of Gluconobacter morbifer G707, isolated from Drosophila gut.</title>
        <authorList>
            <person name="Lee W.-J."/>
            <person name="Kim E.-K."/>
        </authorList>
    </citation>
    <scope>NUCLEOTIDE SEQUENCE [LARGE SCALE GENOMIC DNA]</scope>
    <source>
        <strain evidence="2 3">G707</strain>
    </source>
</reference>
<comment type="caution">
    <text evidence="2">The sequence shown here is derived from an EMBL/GenBank/DDBJ whole genome shotgun (WGS) entry which is preliminary data.</text>
</comment>
<dbReference type="PATRIC" id="fig|1088869.3.peg.586"/>
<dbReference type="EMBL" id="AGQV01000001">
    <property type="protein sequence ID" value="EHH69269.1"/>
    <property type="molecule type" value="Genomic_DNA"/>
</dbReference>